<feature type="domain" description="YjiS-like" evidence="1">
    <location>
        <begin position="94"/>
        <end position="127"/>
    </location>
</feature>
<keyword evidence="3" id="KW-1185">Reference proteome</keyword>
<accession>A0A4R2L9W7</accession>
<gene>
    <name evidence="2" type="ORF">EV699_11924</name>
</gene>
<evidence type="ECO:0000313" key="2">
    <source>
        <dbReference type="EMBL" id="TCO79568.1"/>
    </source>
</evidence>
<proteinExistence type="predicted"/>
<dbReference type="Proteomes" id="UP000295765">
    <property type="component" value="Unassembled WGS sequence"/>
</dbReference>
<dbReference type="EMBL" id="SLWY01000019">
    <property type="protein sequence ID" value="TCO79568.1"/>
    <property type="molecule type" value="Genomic_DNA"/>
</dbReference>
<evidence type="ECO:0000313" key="3">
    <source>
        <dbReference type="Proteomes" id="UP000295765"/>
    </source>
</evidence>
<name>A0A4R2L9W7_9GAMM</name>
<dbReference type="AlphaFoldDB" id="A0A4R2L9W7"/>
<organism evidence="2 3">
    <name type="scientific">Plasticicumulans lactativorans</name>
    <dbReference type="NCBI Taxonomy" id="1133106"/>
    <lineage>
        <taxon>Bacteria</taxon>
        <taxon>Pseudomonadati</taxon>
        <taxon>Pseudomonadota</taxon>
        <taxon>Gammaproteobacteria</taxon>
        <taxon>Candidatus Competibacteraceae</taxon>
        <taxon>Plasticicumulans</taxon>
    </lineage>
</organism>
<sequence>MSSLNLNVPYSTQVSVLRARPAPAPQPEHAEGAAARLLTAAVGTWSGYQAGRPAQAEHAAGAAARLLATVVSAWTEYKAGRPLATATLRAATERTLAVWRKRRQMREELSFSTDRDLADMGLRRGDADYEAAKPFWRA</sequence>
<dbReference type="Pfam" id="PF06568">
    <property type="entry name" value="YjiS-like"/>
    <property type="match status" value="1"/>
</dbReference>
<comment type="caution">
    <text evidence="2">The sequence shown here is derived from an EMBL/GenBank/DDBJ whole genome shotgun (WGS) entry which is preliminary data.</text>
</comment>
<dbReference type="InterPro" id="IPR009506">
    <property type="entry name" value="YjiS-like"/>
</dbReference>
<protein>
    <submittedName>
        <fullName evidence="2">Uncharacterized protein YjiS (DUF1127 family)</fullName>
    </submittedName>
</protein>
<dbReference type="RefSeq" id="WP_243662706.1">
    <property type="nucleotide sequence ID" value="NZ_SLWY01000019.1"/>
</dbReference>
<evidence type="ECO:0000259" key="1">
    <source>
        <dbReference type="Pfam" id="PF06568"/>
    </source>
</evidence>
<reference evidence="2 3" key="1">
    <citation type="submission" date="2019-03" db="EMBL/GenBank/DDBJ databases">
        <title>Genomic Encyclopedia of Type Strains, Phase IV (KMG-IV): sequencing the most valuable type-strain genomes for metagenomic binning, comparative biology and taxonomic classification.</title>
        <authorList>
            <person name="Goeker M."/>
        </authorList>
    </citation>
    <scope>NUCLEOTIDE SEQUENCE [LARGE SCALE GENOMIC DNA]</scope>
    <source>
        <strain evidence="2 3">DSM 25287</strain>
    </source>
</reference>